<evidence type="ECO:0000256" key="1">
    <source>
        <dbReference type="ARBA" id="ARBA00022679"/>
    </source>
</evidence>
<sequence>MTYQVRRIEPNDFRELKRLRLEALKNSPLAFVEQYDDAVVLPDSAWRDRASTQIGFAAVAGGRFVGMAGVFREAEVIHHVSAMLVGVYVTPAFRGGAYGTAQAVTAAAVTFAFEHLHADVVRLFVLDLNERAKAFYRRAGFTETGHTIRYPPDPAYLEREMALTERMPPEQPSSHLEPQSDSLATVRSMEQVDEETIDDALDVLEYLSEWRLAPQRWESVQAILDRMDIALRTADGPALRRAVAELELSGPVRANRIGTAEIITAPSRIVDRQNTLVHVLTVNKGRKNGDAEPLSS</sequence>
<dbReference type="OrthoDB" id="9799092at2"/>
<gene>
    <name evidence="4" type="ORF">FL583_20095</name>
</gene>
<dbReference type="Pfam" id="PF00583">
    <property type="entry name" value="Acetyltransf_1"/>
    <property type="match status" value="1"/>
</dbReference>
<keyword evidence="2" id="KW-0012">Acyltransferase</keyword>
<dbReference type="Pfam" id="PF20271">
    <property type="entry name" value="CATASP"/>
    <property type="match status" value="1"/>
</dbReference>
<dbReference type="InterPro" id="IPR050832">
    <property type="entry name" value="Bact_Acetyltransf"/>
</dbReference>
<organism evidence="4 5">
    <name type="scientific">Cryptosporangium phraense</name>
    <dbReference type="NCBI Taxonomy" id="2593070"/>
    <lineage>
        <taxon>Bacteria</taxon>
        <taxon>Bacillati</taxon>
        <taxon>Actinomycetota</taxon>
        <taxon>Actinomycetes</taxon>
        <taxon>Cryptosporangiales</taxon>
        <taxon>Cryptosporangiaceae</taxon>
        <taxon>Cryptosporangium</taxon>
    </lineage>
</organism>
<comment type="caution">
    <text evidence="4">The sequence shown here is derived from an EMBL/GenBank/DDBJ whole genome shotgun (WGS) entry which is preliminary data.</text>
</comment>
<name>A0A545APD8_9ACTN</name>
<dbReference type="PANTHER" id="PTHR43877">
    <property type="entry name" value="AMINOALKYLPHOSPHONATE N-ACETYLTRANSFERASE-RELATED-RELATED"/>
    <property type="match status" value="1"/>
</dbReference>
<dbReference type="InterPro" id="IPR016181">
    <property type="entry name" value="Acyl_CoA_acyltransferase"/>
</dbReference>
<dbReference type="AlphaFoldDB" id="A0A545APD8"/>
<accession>A0A545APD8</accession>
<protein>
    <submittedName>
        <fullName evidence="4">GNAT family N-acetyltransferase</fullName>
    </submittedName>
</protein>
<dbReference type="InterPro" id="IPR046924">
    <property type="entry name" value="CATASP"/>
</dbReference>
<proteinExistence type="predicted"/>
<dbReference type="EMBL" id="VIRS01000014">
    <property type="protein sequence ID" value="TQS43153.1"/>
    <property type="molecule type" value="Genomic_DNA"/>
</dbReference>
<evidence type="ECO:0000313" key="4">
    <source>
        <dbReference type="EMBL" id="TQS43153.1"/>
    </source>
</evidence>
<dbReference type="Gene3D" id="3.40.630.30">
    <property type="match status" value="1"/>
</dbReference>
<feature type="domain" description="N-acetyltransferase" evidence="3">
    <location>
        <begin position="3"/>
        <end position="166"/>
    </location>
</feature>
<reference evidence="4 5" key="1">
    <citation type="submission" date="2019-07" db="EMBL/GenBank/DDBJ databases">
        <title>Cryptosporangium phraense sp. nov., isolated from plant litter.</title>
        <authorList>
            <person name="Suriyachadkun C."/>
        </authorList>
    </citation>
    <scope>NUCLEOTIDE SEQUENCE [LARGE SCALE GENOMIC DNA]</scope>
    <source>
        <strain evidence="4 5">A-T 5661</strain>
    </source>
</reference>
<keyword evidence="5" id="KW-1185">Reference proteome</keyword>
<evidence type="ECO:0000313" key="5">
    <source>
        <dbReference type="Proteomes" id="UP000317982"/>
    </source>
</evidence>
<evidence type="ECO:0000259" key="3">
    <source>
        <dbReference type="PROSITE" id="PS51186"/>
    </source>
</evidence>
<dbReference type="PANTHER" id="PTHR43877:SF2">
    <property type="entry name" value="AMINOALKYLPHOSPHONATE N-ACETYLTRANSFERASE-RELATED"/>
    <property type="match status" value="1"/>
</dbReference>
<dbReference type="RefSeq" id="WP_142706238.1">
    <property type="nucleotide sequence ID" value="NZ_VIRS01000014.1"/>
</dbReference>
<dbReference type="InterPro" id="IPR000182">
    <property type="entry name" value="GNAT_dom"/>
</dbReference>
<dbReference type="GO" id="GO:0016747">
    <property type="term" value="F:acyltransferase activity, transferring groups other than amino-acyl groups"/>
    <property type="evidence" value="ECO:0007669"/>
    <property type="project" value="InterPro"/>
</dbReference>
<dbReference type="PROSITE" id="PS51186">
    <property type="entry name" value="GNAT"/>
    <property type="match status" value="1"/>
</dbReference>
<keyword evidence="1 4" id="KW-0808">Transferase</keyword>
<dbReference type="Proteomes" id="UP000317982">
    <property type="component" value="Unassembled WGS sequence"/>
</dbReference>
<dbReference type="InParanoid" id="A0A545APD8"/>
<evidence type="ECO:0000256" key="2">
    <source>
        <dbReference type="ARBA" id="ARBA00023315"/>
    </source>
</evidence>
<dbReference type="SUPFAM" id="SSF55729">
    <property type="entry name" value="Acyl-CoA N-acyltransferases (Nat)"/>
    <property type="match status" value="1"/>
</dbReference>